<evidence type="ECO:0000259" key="2">
    <source>
        <dbReference type="SMART" id="SM00479"/>
    </source>
</evidence>
<reference evidence="3 4" key="1">
    <citation type="submission" date="2024-10" db="EMBL/GenBank/DDBJ databases">
        <title>Updated reference genomes for cyclostephanoid diatoms.</title>
        <authorList>
            <person name="Roberts W.R."/>
            <person name="Alverson A.J."/>
        </authorList>
    </citation>
    <scope>NUCLEOTIDE SEQUENCE [LARGE SCALE GENOMIC DNA]</scope>
    <source>
        <strain evidence="3 4">AJA010-31</strain>
    </source>
</reference>
<feature type="compositionally biased region" description="Low complexity" evidence="1">
    <location>
        <begin position="1"/>
        <end position="23"/>
    </location>
</feature>
<dbReference type="Gene3D" id="2.130.10.10">
    <property type="entry name" value="YVTN repeat-like/Quinoprotein amine dehydrogenase"/>
    <property type="match status" value="1"/>
</dbReference>
<name>A0ABD3ML39_9STRA</name>
<gene>
    <name evidence="3" type="ORF">ACHAWO_009580</name>
</gene>
<dbReference type="InterPro" id="IPR036397">
    <property type="entry name" value="RNaseH_sf"/>
</dbReference>
<dbReference type="PANTHER" id="PTHR15728:SF0">
    <property type="entry name" value="PAN2-PAN3 DEADENYLATION COMPLEX CATALYTIC SUBUNIT PAN2"/>
    <property type="match status" value="1"/>
</dbReference>
<protein>
    <recommendedName>
        <fullName evidence="2">Exonuclease domain-containing protein</fullName>
    </recommendedName>
</protein>
<dbReference type="InterPro" id="IPR050785">
    <property type="entry name" value="PAN2-PAN3_catalytic_subunit"/>
</dbReference>
<dbReference type="InterPro" id="IPR012337">
    <property type="entry name" value="RNaseH-like_sf"/>
</dbReference>
<feature type="domain" description="Exonuclease" evidence="2">
    <location>
        <begin position="1276"/>
        <end position="1456"/>
    </location>
</feature>
<dbReference type="Gene3D" id="3.30.420.10">
    <property type="entry name" value="Ribonuclease H-like superfamily/Ribonuclease H"/>
    <property type="match status" value="1"/>
</dbReference>
<proteinExistence type="predicted"/>
<dbReference type="Pfam" id="PF00929">
    <property type="entry name" value="RNase_T"/>
    <property type="match status" value="1"/>
</dbReference>
<feature type="compositionally biased region" description="Basic and acidic residues" evidence="1">
    <location>
        <begin position="720"/>
        <end position="731"/>
    </location>
</feature>
<feature type="region of interest" description="Disordered" evidence="1">
    <location>
        <begin position="1"/>
        <end position="27"/>
    </location>
</feature>
<feature type="compositionally biased region" description="Basic and acidic residues" evidence="1">
    <location>
        <begin position="680"/>
        <end position="690"/>
    </location>
</feature>
<accession>A0ABD3ML39</accession>
<feature type="region of interest" description="Disordered" evidence="1">
    <location>
        <begin position="680"/>
        <end position="702"/>
    </location>
</feature>
<dbReference type="Proteomes" id="UP001530400">
    <property type="component" value="Unassembled WGS sequence"/>
</dbReference>
<evidence type="ECO:0000256" key="1">
    <source>
        <dbReference type="SAM" id="MobiDB-lite"/>
    </source>
</evidence>
<dbReference type="SMART" id="SM00479">
    <property type="entry name" value="EXOIII"/>
    <property type="match status" value="1"/>
</dbReference>
<keyword evidence="4" id="KW-1185">Reference proteome</keyword>
<dbReference type="Pfam" id="PF13423">
    <property type="entry name" value="UCH_1"/>
    <property type="match status" value="1"/>
</dbReference>
<organism evidence="3 4">
    <name type="scientific">Cyclotella atomus</name>
    <dbReference type="NCBI Taxonomy" id="382360"/>
    <lineage>
        <taxon>Eukaryota</taxon>
        <taxon>Sar</taxon>
        <taxon>Stramenopiles</taxon>
        <taxon>Ochrophyta</taxon>
        <taxon>Bacillariophyta</taxon>
        <taxon>Coscinodiscophyceae</taxon>
        <taxon>Thalassiosirophycidae</taxon>
        <taxon>Stephanodiscales</taxon>
        <taxon>Stephanodiscaceae</taxon>
        <taxon>Cyclotella</taxon>
    </lineage>
</organism>
<dbReference type="InterPro" id="IPR028881">
    <property type="entry name" value="PAN2_UCH_dom"/>
</dbReference>
<evidence type="ECO:0000313" key="3">
    <source>
        <dbReference type="EMBL" id="KAL3764765.1"/>
    </source>
</evidence>
<dbReference type="SUPFAM" id="SSF53098">
    <property type="entry name" value="Ribonuclease H-like"/>
    <property type="match status" value="1"/>
</dbReference>
<feature type="region of interest" description="Disordered" evidence="1">
    <location>
        <begin position="720"/>
        <end position="746"/>
    </location>
</feature>
<feature type="region of interest" description="Disordered" evidence="1">
    <location>
        <begin position="53"/>
        <end position="80"/>
    </location>
</feature>
<dbReference type="InterPro" id="IPR015943">
    <property type="entry name" value="WD40/YVTN_repeat-like_dom_sf"/>
</dbReference>
<sequence length="1479" mass="164248">MSYYPNDQYQHQQHYDPQYNDQYTATDSNEEYYYDEKQQYDYYQQDEHQEYYPEEQQYDEHPPSYEGQPYESCDYQDPTTDTNALFYPSNPPLVLHNYGYDTQGDPISAIATSSASETKLMYVASHTSSEQTRPMKGSGARKSFRGSRMTVLYENDRVLEGGGEKRNIYSSFGAHPEGEREMLNKLHIQLFGDGVIPANWNNVITGGNIMHNKPRPTNSFGPSFGPPYLVLNSLSSVSMYNPEYTRAEEKHCMGISSILPRGDRVCTVSPYGVRIHTRGGVVVSDKEGLEGRTCGSLIGAEFVLAGGMPTDGNVGRNVHCMDMRRDLKVVSSHTLISDASSSKKVCTVADMALNHDRNTIVAACTDGTIRLLDGERRMVEVAKAKAQRGGVAKVAVFDNLICATGYSSMGVVSPSAPVPYPFPSHVLIYDVRYLGRGGIPHMSTSRSGPRFANFIPAGCVAGMGNGEDPLLLVGSGQTFGGFEIITPFQTGEGTNNFFQPELAPGESMTTVSFEDGELTIGTSYGRLLTYGLTNYEKTTHASRVAISSGLSGSARSFDGEQGGSAIAEKDTLDMPPFAPPPPELSVDPSVLNDRQKGSNVFDLYIMASNPLVSEEQMQLPSYFASSTANIMSSLGPMATKPMVAPSKRWLSKKLIAKGDGGQGAPTYSTSVDLLAPHLDENKDKNNERKGNAKSNNQTFPNPNKLLYSQLHSEFYDADVDPRKAMEPRAESEDVGEEDAINNEESGTPARYRALIHPPFYKMASFDFGRYNNTEMWVGWDYNLNWSNSWANPVLTLLYFMKEIRSNALQLQLHHNDAIPKQTIKSSRNLVSVISELGLLFNLIEQLPVNCMINPDATVKPFVPSNFISAFTLLPEATNLALLDGVGESDISRKPEALYRFLVQYLDKELVQLGRGNVIDCLQGIDFFSLIEYSGKSQPTISSNHSCTLDLSYDPKWNYTKLERPIRFSDVLRFSLCKATPLRAYNEMTRSYETVTQRKIATSLPSLLALSCCCAGSSDSGLQFWQNDSITNFLPDRIEIQIEADGSISVVELATVDGDGNEEWMTSNRKLNNPLPASLTKALSSNHQKLPAKKSYELQAVISFVRGKTRTHDDYHVLHVKAPQSIAKQTLLRQLQKIDECILEKEKCDKERQLSLVAGITLEVMNHITLVTDITLESLVARKGKVQKKLATLEEQSEDDWLLINGLKVTQTTSDDARSFAGSLKEPSIVIFREAEKRHELEVTEEIVPVDVIDTVSFSNGCGPLCGSSEVLPEKGDLVAIDCEFVCVQAEKSHLSASGAKNIISESRNALARLSVINCRTGQVMIDDYVLPNEPVVDCLTRFSGVRDIDLDPDNSPHHLVSTRAAYLKVRLLMERGCIFVGHGLNQDFRVLNISIPPNQIIDTAEIYHQPNQRYISLRYLTNYVLGSGIQQEVHDSIEDAKASYDLYQKALSLKREEKFDEFLVNLYAEGHKSQFKLIN</sequence>
<dbReference type="Gene3D" id="3.90.70.10">
    <property type="entry name" value="Cysteine proteinases"/>
    <property type="match status" value="1"/>
</dbReference>
<feature type="compositionally biased region" description="Acidic residues" evidence="1">
    <location>
        <begin position="732"/>
        <end position="741"/>
    </location>
</feature>
<dbReference type="PANTHER" id="PTHR15728">
    <property type="entry name" value="DEADENYLATION COMPLEX CATALYTIC SUBUNIT PAN2"/>
    <property type="match status" value="1"/>
</dbReference>
<evidence type="ECO:0000313" key="4">
    <source>
        <dbReference type="Proteomes" id="UP001530400"/>
    </source>
</evidence>
<dbReference type="InterPro" id="IPR011047">
    <property type="entry name" value="Quinoprotein_ADH-like_sf"/>
</dbReference>
<comment type="caution">
    <text evidence="3">The sequence shown here is derived from an EMBL/GenBank/DDBJ whole genome shotgun (WGS) entry which is preliminary data.</text>
</comment>
<dbReference type="SUPFAM" id="SSF50998">
    <property type="entry name" value="Quinoprotein alcohol dehydrogenase-like"/>
    <property type="match status" value="1"/>
</dbReference>
<feature type="compositionally biased region" description="Polar residues" evidence="1">
    <location>
        <begin position="692"/>
        <end position="701"/>
    </location>
</feature>
<dbReference type="InterPro" id="IPR013520">
    <property type="entry name" value="Ribonucl_H"/>
</dbReference>
<dbReference type="EMBL" id="JALLPJ020001413">
    <property type="protein sequence ID" value="KAL3764765.1"/>
    <property type="molecule type" value="Genomic_DNA"/>
</dbReference>